<keyword evidence="1" id="KW-0812">Transmembrane</keyword>
<keyword evidence="4" id="KW-1185">Reference proteome</keyword>
<dbReference type="RefSeq" id="WP_123186132.1">
    <property type="nucleotide sequence ID" value="NZ_CAOKAH010000007.1"/>
</dbReference>
<accession>A0A3N0A9A8</accession>
<feature type="transmembrane region" description="Helical" evidence="1">
    <location>
        <begin position="84"/>
        <end position="103"/>
    </location>
</feature>
<gene>
    <name evidence="3" type="ORF">E5982_08985</name>
    <name evidence="2" type="ORF">FHR31_001544</name>
</gene>
<feature type="transmembrane region" description="Helical" evidence="1">
    <location>
        <begin position="60"/>
        <end position="78"/>
    </location>
</feature>
<reference evidence="2 5" key="2">
    <citation type="submission" date="2020-08" db="EMBL/GenBank/DDBJ databases">
        <title>Sequencing the genomes of 1000 actinobacteria strains.</title>
        <authorList>
            <person name="Klenk H.-P."/>
        </authorList>
    </citation>
    <scope>NUCLEOTIDE SEQUENCE [LARGE SCALE GENOMIC DNA]</scope>
    <source>
        <strain evidence="2 5">DSM 22242</strain>
    </source>
</reference>
<reference evidence="3 4" key="1">
    <citation type="submission" date="2019-04" db="EMBL/GenBank/DDBJ databases">
        <title>Microbes associate with the intestines of laboratory mice.</title>
        <authorList>
            <person name="Navarre W."/>
            <person name="Wong E."/>
            <person name="Huang K.C."/>
            <person name="Tropini C."/>
            <person name="Ng K."/>
            <person name="Yu B."/>
        </authorList>
    </citation>
    <scope>NUCLEOTIDE SEQUENCE [LARGE SCALE GENOMIC DNA]</scope>
    <source>
        <strain evidence="3 4">NM48_B13</strain>
    </source>
</reference>
<dbReference type="EMBL" id="JACHYA010000005">
    <property type="protein sequence ID" value="MBB3171718.1"/>
    <property type="molecule type" value="Genomic_DNA"/>
</dbReference>
<protein>
    <submittedName>
        <fullName evidence="2">Uncharacterized protein</fullName>
    </submittedName>
</protein>
<proteinExistence type="predicted"/>
<evidence type="ECO:0000313" key="4">
    <source>
        <dbReference type="Proteomes" id="UP000309454"/>
    </source>
</evidence>
<dbReference type="AlphaFoldDB" id="A0A3N0A9A8"/>
<feature type="transmembrane region" description="Helical" evidence="1">
    <location>
        <begin position="143"/>
        <end position="167"/>
    </location>
</feature>
<comment type="caution">
    <text evidence="2">The sequence shown here is derived from an EMBL/GenBank/DDBJ whole genome shotgun (WGS) entry which is preliminary data.</text>
</comment>
<dbReference type="EMBL" id="SSTM01000008">
    <property type="protein sequence ID" value="TJW09653.1"/>
    <property type="molecule type" value="Genomic_DNA"/>
</dbReference>
<evidence type="ECO:0000256" key="1">
    <source>
        <dbReference type="SAM" id="Phobius"/>
    </source>
</evidence>
<dbReference type="GeneID" id="93357450"/>
<evidence type="ECO:0000313" key="5">
    <source>
        <dbReference type="Proteomes" id="UP000530850"/>
    </source>
</evidence>
<sequence>MPPLVKNMADTALLFVLFFAVGLATRLPALSLQELYGLHAVLAAPLYSLAIAASIRSRNALVPTVIAALCYGFCLGMMHPVMALSAILPAAAAAIAYAIARGAAAEKRALVTGSTFGIAVYPSTIAGALWFNAVLAPTSASGIIQWAALFGIAVAASVLAAIAGCLLTSKVQALLEQAAAKEVAGGSAAPQPQEIDTPILEALDDITAGRIV</sequence>
<organism evidence="2 5">
    <name type="scientific">Parvibacter caecicola</name>
    <dbReference type="NCBI Taxonomy" id="747645"/>
    <lineage>
        <taxon>Bacteria</taxon>
        <taxon>Bacillati</taxon>
        <taxon>Actinomycetota</taxon>
        <taxon>Coriobacteriia</taxon>
        <taxon>Coriobacteriales</taxon>
        <taxon>Coriobacteriaceae</taxon>
        <taxon>Parvibacter</taxon>
    </lineage>
</organism>
<dbReference type="Proteomes" id="UP000309454">
    <property type="component" value="Unassembled WGS sequence"/>
</dbReference>
<evidence type="ECO:0000313" key="2">
    <source>
        <dbReference type="EMBL" id="MBB3171718.1"/>
    </source>
</evidence>
<name>A0A3N0A9A8_9ACTN</name>
<keyword evidence="1" id="KW-0472">Membrane</keyword>
<dbReference type="Proteomes" id="UP000530850">
    <property type="component" value="Unassembled WGS sequence"/>
</dbReference>
<feature type="transmembrane region" description="Helical" evidence="1">
    <location>
        <begin position="110"/>
        <end position="131"/>
    </location>
</feature>
<feature type="transmembrane region" description="Helical" evidence="1">
    <location>
        <begin position="36"/>
        <end position="53"/>
    </location>
</feature>
<keyword evidence="1" id="KW-1133">Transmembrane helix</keyword>
<evidence type="ECO:0000313" key="3">
    <source>
        <dbReference type="EMBL" id="TJW09653.1"/>
    </source>
</evidence>